<proteinExistence type="predicted"/>
<sequence>MRGAATNKASSQGLTLPMRYIMRKRLKSPEQLEVTERRQVGDVEATVNPSSGVGDNAFVSGRGSDSEL</sequence>
<organism evidence="2 3">
    <name type="scientific">Triangularia setosa</name>
    <dbReference type="NCBI Taxonomy" id="2587417"/>
    <lineage>
        <taxon>Eukaryota</taxon>
        <taxon>Fungi</taxon>
        <taxon>Dikarya</taxon>
        <taxon>Ascomycota</taxon>
        <taxon>Pezizomycotina</taxon>
        <taxon>Sordariomycetes</taxon>
        <taxon>Sordariomycetidae</taxon>
        <taxon>Sordariales</taxon>
        <taxon>Podosporaceae</taxon>
        <taxon>Triangularia</taxon>
    </lineage>
</organism>
<keyword evidence="3" id="KW-1185">Reference proteome</keyword>
<dbReference type="AlphaFoldDB" id="A0AAN6WDY0"/>
<accession>A0AAN6WDY0</accession>
<reference evidence="2" key="2">
    <citation type="submission" date="2023-05" db="EMBL/GenBank/DDBJ databases">
        <authorList>
            <consortium name="Lawrence Berkeley National Laboratory"/>
            <person name="Steindorff A."/>
            <person name="Hensen N."/>
            <person name="Bonometti L."/>
            <person name="Westerberg I."/>
            <person name="Brannstrom I.O."/>
            <person name="Guillou S."/>
            <person name="Cros-Aarteil S."/>
            <person name="Calhoun S."/>
            <person name="Haridas S."/>
            <person name="Kuo A."/>
            <person name="Mondo S."/>
            <person name="Pangilinan J."/>
            <person name="Riley R."/>
            <person name="Labutti K."/>
            <person name="Andreopoulos B."/>
            <person name="Lipzen A."/>
            <person name="Chen C."/>
            <person name="Yanf M."/>
            <person name="Daum C."/>
            <person name="Ng V."/>
            <person name="Clum A."/>
            <person name="Ohm R."/>
            <person name="Martin F."/>
            <person name="Silar P."/>
            <person name="Natvig D."/>
            <person name="Lalanne C."/>
            <person name="Gautier V."/>
            <person name="Ament-Velasquez S.L."/>
            <person name="Kruys A."/>
            <person name="Hutchinson M.I."/>
            <person name="Powell A.J."/>
            <person name="Barry K."/>
            <person name="Miller A.N."/>
            <person name="Grigoriev I.V."/>
            <person name="Debuchy R."/>
            <person name="Gladieux P."/>
            <person name="Thoren M.H."/>
            <person name="Johannesson H."/>
        </authorList>
    </citation>
    <scope>NUCLEOTIDE SEQUENCE</scope>
    <source>
        <strain evidence="2">CBS 892.96</strain>
    </source>
</reference>
<protein>
    <submittedName>
        <fullName evidence="2">Uncharacterized protein</fullName>
    </submittedName>
</protein>
<feature type="compositionally biased region" description="Basic and acidic residues" evidence="1">
    <location>
        <begin position="31"/>
        <end position="41"/>
    </location>
</feature>
<evidence type="ECO:0000313" key="2">
    <source>
        <dbReference type="EMBL" id="KAK4179969.1"/>
    </source>
</evidence>
<name>A0AAN6WDY0_9PEZI</name>
<dbReference type="Proteomes" id="UP001302321">
    <property type="component" value="Unassembled WGS sequence"/>
</dbReference>
<comment type="caution">
    <text evidence="2">The sequence shown here is derived from an EMBL/GenBank/DDBJ whole genome shotgun (WGS) entry which is preliminary data.</text>
</comment>
<dbReference type="EMBL" id="MU866107">
    <property type="protein sequence ID" value="KAK4179969.1"/>
    <property type="molecule type" value="Genomic_DNA"/>
</dbReference>
<gene>
    <name evidence="2" type="ORF">QBC36DRAFT_54553</name>
</gene>
<reference evidence="2" key="1">
    <citation type="journal article" date="2023" name="Mol. Phylogenet. Evol.">
        <title>Genome-scale phylogeny and comparative genomics of the fungal order Sordariales.</title>
        <authorList>
            <person name="Hensen N."/>
            <person name="Bonometti L."/>
            <person name="Westerberg I."/>
            <person name="Brannstrom I.O."/>
            <person name="Guillou S."/>
            <person name="Cros-Aarteil S."/>
            <person name="Calhoun S."/>
            <person name="Haridas S."/>
            <person name="Kuo A."/>
            <person name="Mondo S."/>
            <person name="Pangilinan J."/>
            <person name="Riley R."/>
            <person name="LaButti K."/>
            <person name="Andreopoulos B."/>
            <person name="Lipzen A."/>
            <person name="Chen C."/>
            <person name="Yan M."/>
            <person name="Daum C."/>
            <person name="Ng V."/>
            <person name="Clum A."/>
            <person name="Steindorff A."/>
            <person name="Ohm R.A."/>
            <person name="Martin F."/>
            <person name="Silar P."/>
            <person name="Natvig D.O."/>
            <person name="Lalanne C."/>
            <person name="Gautier V."/>
            <person name="Ament-Velasquez S.L."/>
            <person name="Kruys A."/>
            <person name="Hutchinson M.I."/>
            <person name="Powell A.J."/>
            <person name="Barry K."/>
            <person name="Miller A.N."/>
            <person name="Grigoriev I.V."/>
            <person name="Debuchy R."/>
            <person name="Gladieux P."/>
            <person name="Hiltunen Thoren M."/>
            <person name="Johannesson H."/>
        </authorList>
    </citation>
    <scope>NUCLEOTIDE SEQUENCE</scope>
    <source>
        <strain evidence="2">CBS 892.96</strain>
    </source>
</reference>
<feature type="region of interest" description="Disordered" evidence="1">
    <location>
        <begin position="31"/>
        <end position="68"/>
    </location>
</feature>
<evidence type="ECO:0000313" key="3">
    <source>
        <dbReference type="Proteomes" id="UP001302321"/>
    </source>
</evidence>
<evidence type="ECO:0000256" key="1">
    <source>
        <dbReference type="SAM" id="MobiDB-lite"/>
    </source>
</evidence>